<evidence type="ECO:0000256" key="12">
    <source>
        <dbReference type="ARBA" id="ARBA00023264"/>
    </source>
</evidence>
<dbReference type="InterPro" id="IPR048254">
    <property type="entry name" value="CDP_ALCOHOL_P_TRANSF_CS"/>
</dbReference>
<evidence type="ECO:0000256" key="3">
    <source>
        <dbReference type="ARBA" id="ARBA00005189"/>
    </source>
</evidence>
<dbReference type="STRING" id="1471761.B0W44_16890"/>
<feature type="transmembrane region" description="Helical" evidence="15">
    <location>
        <begin position="71"/>
        <end position="96"/>
    </location>
</feature>
<comment type="pathway">
    <text evidence="3">Lipid metabolism.</text>
</comment>
<keyword evidence="5" id="KW-0444">Lipid biosynthesis</keyword>
<evidence type="ECO:0000313" key="16">
    <source>
        <dbReference type="EMBL" id="AQS57175.1"/>
    </source>
</evidence>
<keyword evidence="8 15" id="KW-1133">Transmembrane helix</keyword>
<evidence type="ECO:0000256" key="14">
    <source>
        <dbReference type="RuleBase" id="RU003750"/>
    </source>
</evidence>
<evidence type="ECO:0000313" key="17">
    <source>
        <dbReference type="Proteomes" id="UP000188603"/>
    </source>
</evidence>
<dbReference type="AlphaFoldDB" id="A0A1U9KAT6"/>
<dbReference type="GO" id="GO:0008444">
    <property type="term" value="F:CDP-diacylglycerol-glycerol-3-phosphate 3-phosphatidyltransferase activity"/>
    <property type="evidence" value="ECO:0007669"/>
    <property type="project" value="InterPro"/>
</dbReference>
<comment type="subcellular location">
    <subcellularLocation>
        <location evidence="2">Membrane</location>
        <topology evidence="2">Multi-pass membrane protein</topology>
    </subcellularLocation>
</comment>
<keyword evidence="6 14" id="KW-0808">Transferase</keyword>
<evidence type="ECO:0000256" key="11">
    <source>
        <dbReference type="ARBA" id="ARBA00023209"/>
    </source>
</evidence>
<evidence type="ECO:0000256" key="7">
    <source>
        <dbReference type="ARBA" id="ARBA00022692"/>
    </source>
</evidence>
<dbReference type="InterPro" id="IPR043130">
    <property type="entry name" value="CDP-OH_PTrfase_TM_dom"/>
</dbReference>
<evidence type="ECO:0000256" key="10">
    <source>
        <dbReference type="ARBA" id="ARBA00023136"/>
    </source>
</evidence>
<gene>
    <name evidence="16" type="ORF">B0W44_16890</name>
</gene>
<dbReference type="InterPro" id="IPR000462">
    <property type="entry name" value="CDP-OH_P_trans"/>
</dbReference>
<comment type="function">
    <text evidence="1">This protein catalyzes the committed step to the synthesis of the acidic phospholipids.</text>
</comment>
<sequence length="173" mass="19500">MNIPNVLTLFRLALIPIYIVVFMSDVPYRNVWALFVVILAGLTDIADGYVARRYGWTTHTGEMLDPLADKLMMLTVFLSMLVSGHISLAAALAIFIRDAGMIVGTAVFHFRGKQTVPANVMGKATTVLYYVTFVFLLFEWPYDQAILWGTILFSYVTLLVYIGQIRLLNRKPT</sequence>
<dbReference type="EMBL" id="CP019699">
    <property type="protein sequence ID" value="AQS57175.1"/>
    <property type="molecule type" value="Genomic_DNA"/>
</dbReference>
<protein>
    <recommendedName>
        <fullName evidence="13">Phosphatidylglycerophosphate synthase</fullName>
    </recommendedName>
</protein>
<dbReference type="GO" id="GO:0016020">
    <property type="term" value="C:membrane"/>
    <property type="evidence" value="ECO:0007669"/>
    <property type="project" value="UniProtKB-SubCell"/>
</dbReference>
<evidence type="ECO:0000256" key="8">
    <source>
        <dbReference type="ARBA" id="ARBA00022989"/>
    </source>
</evidence>
<evidence type="ECO:0000256" key="15">
    <source>
        <dbReference type="SAM" id="Phobius"/>
    </source>
</evidence>
<evidence type="ECO:0000256" key="13">
    <source>
        <dbReference type="ARBA" id="ARBA00033018"/>
    </source>
</evidence>
<dbReference type="Proteomes" id="UP000188603">
    <property type="component" value="Chromosome"/>
</dbReference>
<dbReference type="PANTHER" id="PTHR14269:SF11">
    <property type="entry name" value="CDP-DIACYLGLYCEROL--GLYCEROL-3-PHOSPHATE 3-PHOSPHATIDYLTRANSFERASE"/>
    <property type="match status" value="1"/>
</dbReference>
<dbReference type="PROSITE" id="PS00379">
    <property type="entry name" value="CDP_ALCOHOL_P_TRANSF"/>
    <property type="match status" value="1"/>
</dbReference>
<evidence type="ECO:0000256" key="2">
    <source>
        <dbReference type="ARBA" id="ARBA00004141"/>
    </source>
</evidence>
<dbReference type="GO" id="GO:0006655">
    <property type="term" value="P:phosphatidylglycerol biosynthetic process"/>
    <property type="evidence" value="ECO:0007669"/>
    <property type="project" value="UniProtKB-UniPathway"/>
</dbReference>
<proteinExistence type="inferred from homology"/>
<comment type="similarity">
    <text evidence="4 14">Belongs to the CDP-alcohol phosphatidyltransferase class-I family.</text>
</comment>
<dbReference type="PANTHER" id="PTHR14269">
    <property type="entry name" value="CDP-DIACYLGLYCEROL--GLYCEROL-3-PHOSPHATE 3-PHOSPHATIDYLTRANSFERASE-RELATED"/>
    <property type="match status" value="1"/>
</dbReference>
<evidence type="ECO:0000256" key="9">
    <source>
        <dbReference type="ARBA" id="ARBA00023098"/>
    </source>
</evidence>
<dbReference type="PIRSF" id="PIRSF000847">
    <property type="entry name" value="Phos_ph_gly_syn"/>
    <property type="match status" value="1"/>
</dbReference>
<name>A0A1U9KAT6_9BACL</name>
<evidence type="ECO:0000256" key="6">
    <source>
        <dbReference type="ARBA" id="ARBA00022679"/>
    </source>
</evidence>
<dbReference type="Gene3D" id="1.20.120.1760">
    <property type="match status" value="1"/>
</dbReference>
<dbReference type="InterPro" id="IPR004570">
    <property type="entry name" value="Phosphatidylglycerol_P_synth"/>
</dbReference>
<feature type="transmembrane region" description="Helical" evidence="15">
    <location>
        <begin position="6"/>
        <end position="24"/>
    </location>
</feature>
<dbReference type="UniPathway" id="UPA00084">
    <property type="reaction ID" value="UER00503"/>
</dbReference>
<keyword evidence="17" id="KW-1185">Reference proteome</keyword>
<reference evidence="16 17" key="1">
    <citation type="journal article" date="2015" name="Int. J. Syst. Evol. Microbiol.">
        <title>Novibacillus thermophilus gen. nov., sp. nov., a Gram-staining-negative and moderately thermophilic member of the family Thermoactinomycetaceae.</title>
        <authorList>
            <person name="Yang G."/>
            <person name="Chen J."/>
            <person name="Zhou S."/>
        </authorList>
    </citation>
    <scope>NUCLEOTIDE SEQUENCE [LARGE SCALE GENOMIC DNA]</scope>
    <source>
        <strain evidence="16 17">SG-1</strain>
    </source>
</reference>
<dbReference type="OrthoDB" id="9796672at2"/>
<keyword evidence="11" id="KW-0594">Phospholipid biosynthesis</keyword>
<evidence type="ECO:0000256" key="5">
    <source>
        <dbReference type="ARBA" id="ARBA00022516"/>
    </source>
</evidence>
<keyword evidence="7 15" id="KW-0812">Transmembrane</keyword>
<keyword evidence="12" id="KW-1208">Phospholipid metabolism</keyword>
<accession>A0A1U9KAT6</accession>
<keyword evidence="10 15" id="KW-0472">Membrane</keyword>
<keyword evidence="9" id="KW-0443">Lipid metabolism</keyword>
<evidence type="ECO:0000256" key="4">
    <source>
        <dbReference type="ARBA" id="ARBA00010441"/>
    </source>
</evidence>
<feature type="transmembrane region" description="Helical" evidence="15">
    <location>
        <begin position="31"/>
        <end position="51"/>
    </location>
</feature>
<dbReference type="Pfam" id="PF01066">
    <property type="entry name" value="CDP-OH_P_transf"/>
    <property type="match status" value="1"/>
</dbReference>
<organism evidence="16 17">
    <name type="scientific">Novibacillus thermophilus</name>
    <dbReference type="NCBI Taxonomy" id="1471761"/>
    <lineage>
        <taxon>Bacteria</taxon>
        <taxon>Bacillati</taxon>
        <taxon>Bacillota</taxon>
        <taxon>Bacilli</taxon>
        <taxon>Bacillales</taxon>
        <taxon>Thermoactinomycetaceae</taxon>
        <taxon>Novibacillus</taxon>
    </lineage>
</organism>
<feature type="transmembrane region" description="Helical" evidence="15">
    <location>
        <begin position="144"/>
        <end position="163"/>
    </location>
</feature>
<dbReference type="KEGG" id="ntr:B0W44_16890"/>
<dbReference type="RefSeq" id="WP_077721038.1">
    <property type="nucleotide sequence ID" value="NZ_CP019699.1"/>
</dbReference>
<dbReference type="InterPro" id="IPR050324">
    <property type="entry name" value="CDP-alcohol_PTase-I"/>
</dbReference>
<feature type="transmembrane region" description="Helical" evidence="15">
    <location>
        <begin position="116"/>
        <end position="138"/>
    </location>
</feature>
<evidence type="ECO:0000256" key="1">
    <source>
        <dbReference type="ARBA" id="ARBA00003973"/>
    </source>
</evidence>